<protein>
    <submittedName>
        <fullName evidence="2">Uncharacterized protein</fullName>
    </submittedName>
</protein>
<name>A0AAE6G0V6_MYXXA</name>
<organism evidence="2 3">
    <name type="scientific">Myxococcus xanthus</name>
    <dbReference type="NCBI Taxonomy" id="34"/>
    <lineage>
        <taxon>Bacteria</taxon>
        <taxon>Pseudomonadati</taxon>
        <taxon>Myxococcota</taxon>
        <taxon>Myxococcia</taxon>
        <taxon>Myxococcales</taxon>
        <taxon>Cystobacterineae</taxon>
        <taxon>Myxococcaceae</taxon>
        <taxon>Myxococcus</taxon>
    </lineage>
</organism>
<proteinExistence type="predicted"/>
<accession>A0AAE6G0V6</accession>
<gene>
    <name evidence="2" type="ORF">BHS09_17185</name>
</gene>
<feature type="region of interest" description="Disordered" evidence="1">
    <location>
        <begin position="1"/>
        <end position="30"/>
    </location>
</feature>
<sequence length="115" mass="12738">MRAKARNALRNRGNFNSGDGEHLKRVTRGRSMSTPLAPAYVSPWERLTAAALAYADASDDEEEFAKARDRLRKAAMAYARTAPAHPMPPAPFAPRVRKARTPGQLELWPGQAERP</sequence>
<dbReference type="Proteomes" id="UP000320179">
    <property type="component" value="Chromosome"/>
</dbReference>
<evidence type="ECO:0000256" key="1">
    <source>
        <dbReference type="SAM" id="MobiDB-lite"/>
    </source>
</evidence>
<reference evidence="2 3" key="1">
    <citation type="journal article" date="2019" name="Science">
        <title>Social genes are selection hotspots in kin groups of a soil microbe.</title>
        <authorList>
            <person name="Wielgoss S."/>
            <person name="Wolfensberger R."/>
            <person name="Sun L."/>
            <person name="Fiegna F."/>
            <person name="Velicer G.J."/>
        </authorList>
    </citation>
    <scope>NUCLEOTIDE SEQUENCE [LARGE SCALE GENOMIC DNA]</scope>
    <source>
        <strain evidence="2 3">MC3.5.9c15</strain>
    </source>
</reference>
<evidence type="ECO:0000313" key="3">
    <source>
        <dbReference type="Proteomes" id="UP000320179"/>
    </source>
</evidence>
<evidence type="ECO:0000313" key="2">
    <source>
        <dbReference type="EMBL" id="QDE68579.1"/>
    </source>
</evidence>
<dbReference type="EMBL" id="CP017174">
    <property type="protein sequence ID" value="QDE68579.1"/>
    <property type="molecule type" value="Genomic_DNA"/>
</dbReference>
<dbReference type="AlphaFoldDB" id="A0AAE6G0V6"/>